<accession>A0ABS9T8L0</accession>
<dbReference type="EMBL" id="JAKXMK010000003">
    <property type="protein sequence ID" value="MCH6164631.1"/>
    <property type="molecule type" value="Genomic_DNA"/>
</dbReference>
<dbReference type="InterPro" id="IPR000515">
    <property type="entry name" value="MetI-like"/>
</dbReference>
<feature type="domain" description="ABC transmembrane type-1" evidence="9">
    <location>
        <begin position="98"/>
        <end position="279"/>
    </location>
</feature>
<feature type="transmembrane region" description="Helical" evidence="7">
    <location>
        <begin position="136"/>
        <end position="158"/>
    </location>
</feature>
<comment type="caution">
    <text evidence="10">The sequence shown here is derived from an EMBL/GenBank/DDBJ whole genome shotgun (WGS) entry which is preliminary data.</text>
</comment>
<proteinExistence type="inferred from homology"/>
<comment type="similarity">
    <text evidence="7">Belongs to the binding-protein-dependent transport system permease family.</text>
</comment>
<dbReference type="Gene3D" id="1.10.3720.10">
    <property type="entry name" value="MetI-like"/>
    <property type="match status" value="1"/>
</dbReference>
<evidence type="ECO:0000256" key="1">
    <source>
        <dbReference type="ARBA" id="ARBA00004651"/>
    </source>
</evidence>
<evidence type="ECO:0000256" key="3">
    <source>
        <dbReference type="ARBA" id="ARBA00022475"/>
    </source>
</evidence>
<sequence length="289" mass="31236">MTESLSLSREGRAGRVPGDEDARRPSDAGSALLEQDRREAIRFRRAVLIGRVAVAVVVLGAWQLASGRLVSEFFVSSPSDIVVRLVQLVATGELWPHLTQTLVEVGAGLLIGVPLGIALGVALGTSQLLSGWLLPYVMALYSLPRVALAPLFIVWFGIGLLSKITMVVTMVIFVIFYNVYQGVRDIEQDLLDVARSFRASRLQTLRWIVLPSLTPWLVTALRLSIGIALIGAVIAELIAASSGLGYYIKLSSNLLDVTGVFAGLAVITAVAIVLDQVLGHVERRVVRHH</sequence>
<comment type="subcellular location">
    <subcellularLocation>
        <location evidence="1 7">Cell membrane</location>
        <topology evidence="1 7">Multi-pass membrane protein</topology>
    </subcellularLocation>
</comment>
<evidence type="ECO:0000256" key="6">
    <source>
        <dbReference type="ARBA" id="ARBA00023136"/>
    </source>
</evidence>
<dbReference type="PANTHER" id="PTHR30151">
    <property type="entry name" value="ALKANE SULFONATE ABC TRANSPORTER-RELATED, MEMBRANE SUBUNIT"/>
    <property type="match status" value="1"/>
</dbReference>
<dbReference type="SUPFAM" id="SSF161098">
    <property type="entry name" value="MetI-like"/>
    <property type="match status" value="1"/>
</dbReference>
<keyword evidence="4 7" id="KW-0812">Transmembrane</keyword>
<evidence type="ECO:0000313" key="11">
    <source>
        <dbReference type="Proteomes" id="UP001299970"/>
    </source>
</evidence>
<evidence type="ECO:0000256" key="2">
    <source>
        <dbReference type="ARBA" id="ARBA00022448"/>
    </source>
</evidence>
<evidence type="ECO:0000256" key="5">
    <source>
        <dbReference type="ARBA" id="ARBA00022989"/>
    </source>
</evidence>
<gene>
    <name evidence="10" type="ORF">MMF94_02950</name>
</gene>
<evidence type="ECO:0000256" key="8">
    <source>
        <dbReference type="SAM" id="MobiDB-lite"/>
    </source>
</evidence>
<reference evidence="10 11" key="1">
    <citation type="submission" date="2022-03" db="EMBL/GenBank/DDBJ databases">
        <title>Pseudonocardia alaer sp. nov., a novel actinomycete isolated from reed forest soil.</title>
        <authorList>
            <person name="Wang L."/>
        </authorList>
    </citation>
    <scope>NUCLEOTIDE SEQUENCE [LARGE SCALE GENOMIC DNA]</scope>
    <source>
        <strain evidence="10 11">Y-16303</strain>
    </source>
</reference>
<feature type="region of interest" description="Disordered" evidence="8">
    <location>
        <begin position="1"/>
        <end position="29"/>
    </location>
</feature>
<protein>
    <submittedName>
        <fullName evidence="10">ABC transporter permease</fullName>
    </submittedName>
</protein>
<evidence type="ECO:0000313" key="10">
    <source>
        <dbReference type="EMBL" id="MCH6164631.1"/>
    </source>
</evidence>
<evidence type="ECO:0000256" key="4">
    <source>
        <dbReference type="ARBA" id="ARBA00022692"/>
    </source>
</evidence>
<feature type="transmembrane region" description="Helical" evidence="7">
    <location>
        <begin position="227"/>
        <end position="247"/>
    </location>
</feature>
<keyword evidence="11" id="KW-1185">Reference proteome</keyword>
<feature type="transmembrane region" description="Helical" evidence="7">
    <location>
        <begin position="254"/>
        <end position="274"/>
    </location>
</feature>
<dbReference type="CDD" id="cd06261">
    <property type="entry name" value="TM_PBP2"/>
    <property type="match status" value="1"/>
</dbReference>
<evidence type="ECO:0000259" key="9">
    <source>
        <dbReference type="PROSITE" id="PS50928"/>
    </source>
</evidence>
<evidence type="ECO:0000256" key="7">
    <source>
        <dbReference type="RuleBase" id="RU363032"/>
    </source>
</evidence>
<dbReference type="Pfam" id="PF00528">
    <property type="entry name" value="BPD_transp_1"/>
    <property type="match status" value="1"/>
</dbReference>
<dbReference type="PROSITE" id="PS50928">
    <property type="entry name" value="ABC_TM1"/>
    <property type="match status" value="1"/>
</dbReference>
<keyword evidence="2 7" id="KW-0813">Transport</keyword>
<feature type="transmembrane region" description="Helical" evidence="7">
    <location>
        <begin position="105"/>
        <end position="124"/>
    </location>
</feature>
<keyword evidence="3" id="KW-1003">Cell membrane</keyword>
<feature type="compositionally biased region" description="Basic and acidic residues" evidence="8">
    <location>
        <begin position="9"/>
        <end position="26"/>
    </location>
</feature>
<organism evidence="10 11">
    <name type="scientific">Pseudonocardia alaniniphila</name>
    <dbReference type="NCBI Taxonomy" id="75291"/>
    <lineage>
        <taxon>Bacteria</taxon>
        <taxon>Bacillati</taxon>
        <taxon>Actinomycetota</taxon>
        <taxon>Actinomycetes</taxon>
        <taxon>Pseudonocardiales</taxon>
        <taxon>Pseudonocardiaceae</taxon>
        <taxon>Pseudonocardia</taxon>
    </lineage>
</organism>
<keyword evidence="5 7" id="KW-1133">Transmembrane helix</keyword>
<dbReference type="PANTHER" id="PTHR30151:SF20">
    <property type="entry name" value="ABC TRANSPORTER PERMEASE PROTEIN HI_0355-RELATED"/>
    <property type="match status" value="1"/>
</dbReference>
<feature type="transmembrane region" description="Helical" evidence="7">
    <location>
        <begin position="164"/>
        <end position="183"/>
    </location>
</feature>
<keyword evidence="6 7" id="KW-0472">Membrane</keyword>
<feature type="transmembrane region" description="Helical" evidence="7">
    <location>
        <begin position="46"/>
        <end position="65"/>
    </location>
</feature>
<dbReference type="Proteomes" id="UP001299970">
    <property type="component" value="Unassembled WGS sequence"/>
</dbReference>
<dbReference type="InterPro" id="IPR035906">
    <property type="entry name" value="MetI-like_sf"/>
</dbReference>
<name>A0ABS9T8L0_9PSEU</name>
<dbReference type="RefSeq" id="WP_241034668.1">
    <property type="nucleotide sequence ID" value="NZ_BAAAJF010000009.1"/>
</dbReference>